<reference evidence="2" key="1">
    <citation type="submission" date="2023-07" db="EMBL/GenBank/DDBJ databases">
        <authorList>
            <consortium name="AG Swart"/>
            <person name="Singh M."/>
            <person name="Singh A."/>
            <person name="Seah K."/>
            <person name="Emmerich C."/>
        </authorList>
    </citation>
    <scope>NUCLEOTIDE SEQUENCE</scope>
    <source>
        <strain evidence="2">DP1</strain>
    </source>
</reference>
<name>A0AAD1Y0M8_EUPCR</name>
<dbReference type="AlphaFoldDB" id="A0AAD1Y0M8"/>
<feature type="transmembrane region" description="Helical" evidence="1">
    <location>
        <begin position="105"/>
        <end position="129"/>
    </location>
</feature>
<keyword evidence="3" id="KW-1185">Reference proteome</keyword>
<comment type="caution">
    <text evidence="2">The sequence shown here is derived from an EMBL/GenBank/DDBJ whole genome shotgun (WGS) entry which is preliminary data.</text>
</comment>
<proteinExistence type="predicted"/>
<evidence type="ECO:0000256" key="1">
    <source>
        <dbReference type="SAM" id="Phobius"/>
    </source>
</evidence>
<feature type="transmembrane region" description="Helical" evidence="1">
    <location>
        <begin position="44"/>
        <end position="64"/>
    </location>
</feature>
<gene>
    <name evidence="2" type="ORF">ECRASSUSDP1_LOCUS23986</name>
</gene>
<protein>
    <submittedName>
        <fullName evidence="2">Uncharacterized protein</fullName>
    </submittedName>
</protein>
<dbReference type="Proteomes" id="UP001295684">
    <property type="component" value="Unassembled WGS sequence"/>
</dbReference>
<keyword evidence="1" id="KW-0472">Membrane</keyword>
<evidence type="ECO:0000313" key="3">
    <source>
        <dbReference type="Proteomes" id="UP001295684"/>
    </source>
</evidence>
<keyword evidence="1" id="KW-1133">Transmembrane helix</keyword>
<feature type="transmembrane region" description="Helical" evidence="1">
    <location>
        <begin position="76"/>
        <end position="99"/>
    </location>
</feature>
<keyword evidence="1" id="KW-0812">Transmembrane</keyword>
<organism evidence="2 3">
    <name type="scientific">Euplotes crassus</name>
    <dbReference type="NCBI Taxonomy" id="5936"/>
    <lineage>
        <taxon>Eukaryota</taxon>
        <taxon>Sar</taxon>
        <taxon>Alveolata</taxon>
        <taxon>Ciliophora</taxon>
        <taxon>Intramacronucleata</taxon>
        <taxon>Spirotrichea</taxon>
        <taxon>Hypotrichia</taxon>
        <taxon>Euplotida</taxon>
        <taxon>Euplotidae</taxon>
        <taxon>Moneuplotes</taxon>
    </lineage>
</organism>
<dbReference type="EMBL" id="CAMPGE010024691">
    <property type="protein sequence ID" value="CAI2382512.1"/>
    <property type="molecule type" value="Genomic_DNA"/>
</dbReference>
<evidence type="ECO:0000313" key="2">
    <source>
        <dbReference type="EMBL" id="CAI2382512.1"/>
    </source>
</evidence>
<feature type="transmembrane region" description="Helical" evidence="1">
    <location>
        <begin position="21"/>
        <end position="38"/>
    </location>
</feature>
<sequence>MINMNMNKRTDEKRVLHHLNLCLVILDILMVPIMASYVNIDDFLLTLINFHGFFLFPSLVYHVFPKVITNFWYRSFCYMLIFLNLALLAMSVSLFVVIQHPITKLVMVVFILFAVLPTAMVSVSFMLLLRINEKQPERPTYMLGQDGRLYQAMLMV</sequence>
<accession>A0AAD1Y0M8</accession>